<feature type="domain" description="CobW C-terminal" evidence="2">
    <location>
        <begin position="312"/>
        <end position="428"/>
    </location>
</feature>
<dbReference type="PANTHER" id="PTHR43603">
    <property type="entry name" value="COBW DOMAIN-CONTAINING PROTEIN DDB_G0274527"/>
    <property type="match status" value="1"/>
</dbReference>
<proteinExistence type="predicted"/>
<dbReference type="InterPro" id="IPR027417">
    <property type="entry name" value="P-loop_NTPase"/>
</dbReference>
<evidence type="ECO:0000259" key="2">
    <source>
        <dbReference type="SMART" id="SM00833"/>
    </source>
</evidence>
<sequence length="482" mass="51203">MASHPDRRTPVVMLAGFEGVATAGVDHLARALRDTPGTVVVRHDLTELREGIVRRTVSQKPPENVNGQVRGPARFWTDGAGERSGGAEEGRTEPQGAANRDAGGGAIEHSTVHELAHGCVSCTLRADLLPLLCRLAARDSVRRIVIALDPAFEAEAVCHAIAHVEVAGMVGRVDGPAARDVRIAAVVTCLDGRTWLPDALSEETLAERGLADADDERTVAQVAVGQVEFADVVAIVGAESVDGADRARLGAVLDRLAPQAPVVWADDPAALGAAGIEDLLAEIPAGSRRGRIFDAHAPLLRGQPPLDVDHGVALIEFATDRPFHPARLHQAIDVLFDGVVTARGRIWLATQPDEAVWLESAGGGLRVGSAGPWLAAMSPRERAAADPDRRALAALRWDEHFGDRDISLVVLTCDADPDEIRLALHWALVDEAELMLVRGAPELVAQWEDPFGQWHTDPCVDGDGSDSASSASPSGEQRTTER</sequence>
<dbReference type="AlphaFoldDB" id="A0A7W9PEI3"/>
<gene>
    <name evidence="3" type="ORF">BJY24_003489</name>
</gene>
<dbReference type="Gene3D" id="3.40.50.300">
    <property type="entry name" value="P-loop containing nucleotide triphosphate hydrolases"/>
    <property type="match status" value="1"/>
</dbReference>
<protein>
    <submittedName>
        <fullName evidence="3">G3E family GTPase</fullName>
    </submittedName>
</protein>
<feature type="region of interest" description="Disordered" evidence="1">
    <location>
        <begin position="454"/>
        <end position="482"/>
    </location>
</feature>
<keyword evidence="4" id="KW-1185">Reference proteome</keyword>
<dbReference type="EMBL" id="JACHIT010000001">
    <property type="protein sequence ID" value="MBB5914622.1"/>
    <property type="molecule type" value="Genomic_DNA"/>
</dbReference>
<organism evidence="3 4">
    <name type="scientific">Nocardia transvalensis</name>
    <dbReference type="NCBI Taxonomy" id="37333"/>
    <lineage>
        <taxon>Bacteria</taxon>
        <taxon>Bacillati</taxon>
        <taxon>Actinomycetota</taxon>
        <taxon>Actinomycetes</taxon>
        <taxon>Mycobacteriales</taxon>
        <taxon>Nocardiaceae</taxon>
        <taxon>Nocardia</taxon>
    </lineage>
</organism>
<dbReference type="PANTHER" id="PTHR43603:SF1">
    <property type="entry name" value="ZINC-REGULATED GTPASE METALLOPROTEIN ACTIVATOR 1"/>
    <property type="match status" value="1"/>
</dbReference>
<feature type="region of interest" description="Disordered" evidence="1">
    <location>
        <begin position="58"/>
        <end position="104"/>
    </location>
</feature>
<dbReference type="Proteomes" id="UP000540412">
    <property type="component" value="Unassembled WGS sequence"/>
</dbReference>
<reference evidence="3 4" key="1">
    <citation type="submission" date="2020-08" db="EMBL/GenBank/DDBJ databases">
        <title>Sequencing the genomes of 1000 actinobacteria strains.</title>
        <authorList>
            <person name="Klenk H.-P."/>
        </authorList>
    </citation>
    <scope>NUCLEOTIDE SEQUENCE [LARGE SCALE GENOMIC DNA]</scope>
    <source>
        <strain evidence="3 4">DSM 43582</strain>
    </source>
</reference>
<dbReference type="NCBIfam" id="NF047431">
    <property type="entry name" value="hiber_recruit"/>
    <property type="match status" value="1"/>
</dbReference>
<comment type="caution">
    <text evidence="3">The sequence shown here is derived from an EMBL/GenBank/DDBJ whole genome shotgun (WGS) entry which is preliminary data.</text>
</comment>
<evidence type="ECO:0000313" key="3">
    <source>
        <dbReference type="EMBL" id="MBB5914622.1"/>
    </source>
</evidence>
<dbReference type="Pfam" id="PF02492">
    <property type="entry name" value="cobW"/>
    <property type="match status" value="1"/>
</dbReference>
<dbReference type="InterPro" id="IPR051927">
    <property type="entry name" value="Zn_Chap_cDPG_Synth"/>
</dbReference>
<name>A0A7W9PEI3_9NOCA</name>
<dbReference type="Pfam" id="PF07683">
    <property type="entry name" value="CobW_C"/>
    <property type="match status" value="1"/>
</dbReference>
<evidence type="ECO:0000313" key="4">
    <source>
        <dbReference type="Proteomes" id="UP000540412"/>
    </source>
</evidence>
<dbReference type="SMART" id="SM00833">
    <property type="entry name" value="CobW_C"/>
    <property type="match status" value="1"/>
</dbReference>
<feature type="compositionally biased region" description="Low complexity" evidence="1">
    <location>
        <begin position="461"/>
        <end position="475"/>
    </location>
</feature>
<dbReference type="InterPro" id="IPR011629">
    <property type="entry name" value="CobW-like_C"/>
</dbReference>
<feature type="compositionally biased region" description="Polar residues" evidence="1">
    <location>
        <begin position="58"/>
        <end position="67"/>
    </location>
</feature>
<accession>A0A7W9PEI3</accession>
<evidence type="ECO:0000256" key="1">
    <source>
        <dbReference type="SAM" id="MobiDB-lite"/>
    </source>
</evidence>
<dbReference type="InterPro" id="IPR003495">
    <property type="entry name" value="CobW/HypB/UreG_nucleotide-bd"/>
</dbReference>